<dbReference type="EMBL" id="GECU01021798">
    <property type="protein sequence ID" value="JAS85908.1"/>
    <property type="molecule type" value="Transcribed_RNA"/>
</dbReference>
<accession>A0A1B6IG63</accession>
<evidence type="ECO:0000313" key="2">
    <source>
        <dbReference type="EMBL" id="JAS85908.1"/>
    </source>
</evidence>
<feature type="region of interest" description="Disordered" evidence="1">
    <location>
        <begin position="1"/>
        <end position="239"/>
    </location>
</feature>
<dbReference type="AlphaFoldDB" id="A0A1B6IG63"/>
<gene>
    <name evidence="2" type="ORF">g.43927</name>
</gene>
<feature type="compositionally biased region" description="Polar residues" evidence="1">
    <location>
        <begin position="151"/>
        <end position="162"/>
    </location>
</feature>
<sequence length="239" mass="25482">TGSKDLSPDSSEDENNGDKKASDVDDSIIVLSEDTPSQPTANKPVTNNAPAESSPDSSDSDDVFVVSTQETTPAVRTMAPRKTMPQVKEKSNIKPNLPRNGRAPGPLSSYTTNTSQVKGDSKPNYPTNNRMPGPVATGQLTPPRRRIVGLATSTPIQQTGNLLSRRLLDQSKRGSNRAQQRSSSSPSVASNGSNSSNPNKQTRLPQLVNGAARKDMTSRVKPSCHPTDSPETIPLIVLD</sequence>
<evidence type="ECO:0000256" key="1">
    <source>
        <dbReference type="SAM" id="MobiDB-lite"/>
    </source>
</evidence>
<name>A0A1B6IG63_9HEMI</name>
<proteinExistence type="predicted"/>
<reference evidence="2" key="1">
    <citation type="submission" date="2015-11" db="EMBL/GenBank/DDBJ databases">
        <title>De novo transcriptome assembly of four potential Pierce s Disease insect vectors from Arizona vineyards.</title>
        <authorList>
            <person name="Tassone E.E."/>
        </authorList>
    </citation>
    <scope>NUCLEOTIDE SEQUENCE</scope>
</reference>
<feature type="compositionally biased region" description="Polar residues" evidence="1">
    <location>
        <begin position="34"/>
        <end position="51"/>
    </location>
</feature>
<organism evidence="2">
    <name type="scientific">Homalodisca liturata</name>
    <dbReference type="NCBI Taxonomy" id="320908"/>
    <lineage>
        <taxon>Eukaryota</taxon>
        <taxon>Metazoa</taxon>
        <taxon>Ecdysozoa</taxon>
        <taxon>Arthropoda</taxon>
        <taxon>Hexapoda</taxon>
        <taxon>Insecta</taxon>
        <taxon>Pterygota</taxon>
        <taxon>Neoptera</taxon>
        <taxon>Paraneoptera</taxon>
        <taxon>Hemiptera</taxon>
        <taxon>Auchenorrhyncha</taxon>
        <taxon>Membracoidea</taxon>
        <taxon>Cicadellidae</taxon>
        <taxon>Cicadellinae</taxon>
        <taxon>Proconiini</taxon>
        <taxon>Homalodisca</taxon>
    </lineage>
</organism>
<feature type="non-terminal residue" evidence="2">
    <location>
        <position position="1"/>
    </location>
</feature>
<feature type="compositionally biased region" description="Polar residues" evidence="1">
    <location>
        <begin position="108"/>
        <end position="130"/>
    </location>
</feature>
<feature type="compositionally biased region" description="Low complexity" evidence="1">
    <location>
        <begin position="176"/>
        <end position="199"/>
    </location>
</feature>
<feature type="compositionally biased region" description="Low complexity" evidence="1">
    <location>
        <begin position="53"/>
        <end position="67"/>
    </location>
</feature>
<protein>
    <submittedName>
        <fullName evidence="2">Uncharacterized protein</fullName>
    </submittedName>
</protein>